<evidence type="ECO:0000313" key="2">
    <source>
        <dbReference type="EMBL" id="CUO59124.1"/>
    </source>
</evidence>
<dbReference type="InterPro" id="IPR014729">
    <property type="entry name" value="Rossmann-like_a/b/a_fold"/>
</dbReference>
<dbReference type="Gene3D" id="3.40.50.620">
    <property type="entry name" value="HUPs"/>
    <property type="match status" value="1"/>
</dbReference>
<dbReference type="GO" id="GO:0003824">
    <property type="term" value="F:catalytic activity"/>
    <property type="evidence" value="ECO:0007669"/>
    <property type="project" value="InterPro"/>
</dbReference>
<organism evidence="6 8">
    <name type="scientific">Flavonifractor plautii</name>
    <name type="common">Fusobacterium plautii</name>
    <dbReference type="NCBI Taxonomy" id="292800"/>
    <lineage>
        <taxon>Bacteria</taxon>
        <taxon>Bacillati</taxon>
        <taxon>Bacillota</taxon>
        <taxon>Clostridia</taxon>
        <taxon>Eubacteriales</taxon>
        <taxon>Oscillospiraceae</taxon>
        <taxon>Flavonifractor</taxon>
    </lineage>
</organism>
<dbReference type="EMBL" id="JAQLWO010000034">
    <property type="protein sequence ID" value="MDB7908461.1"/>
    <property type="molecule type" value="Genomic_DNA"/>
</dbReference>
<dbReference type="Proteomes" id="UP001211006">
    <property type="component" value="Unassembled WGS sequence"/>
</dbReference>
<dbReference type="Proteomes" id="UP000095746">
    <property type="component" value="Unassembled WGS sequence"/>
</dbReference>
<evidence type="ECO:0000313" key="3">
    <source>
        <dbReference type="EMBL" id="MDB7908461.1"/>
    </source>
</evidence>
<dbReference type="AlphaFoldDB" id="A0A174UN58"/>
<reference evidence="8 9" key="2">
    <citation type="journal article" date="2019" name="Nat. Med.">
        <title>A library of human gut bacterial isolates paired with longitudinal multiomics data enables mechanistic microbiome research.</title>
        <authorList>
            <person name="Poyet M."/>
            <person name="Groussin M."/>
            <person name="Gibbons S.M."/>
            <person name="Avila-Pacheco J."/>
            <person name="Jiang X."/>
            <person name="Kearney S.M."/>
            <person name="Perrotta A.R."/>
            <person name="Berdy B."/>
            <person name="Zhao S."/>
            <person name="Lieberman T.D."/>
            <person name="Swanson P.K."/>
            <person name="Smith M."/>
            <person name="Roesemann S."/>
            <person name="Alexander J.E."/>
            <person name="Rich S.A."/>
            <person name="Livny J."/>
            <person name="Vlamakis H."/>
            <person name="Clish C."/>
            <person name="Bullock K."/>
            <person name="Deik A."/>
            <person name="Scott J."/>
            <person name="Pierce K.A."/>
            <person name="Xavier R.J."/>
            <person name="Alm E.J."/>
        </authorList>
    </citation>
    <scope>NUCLEOTIDE SEQUENCE [LARGE SCALE GENOMIC DNA]</scope>
    <source>
        <strain evidence="5 9">BIOML-A2</strain>
        <strain evidence="6 8">BIOML-A5</strain>
    </source>
</reference>
<sequence>MGALITAKENFHAVSLSGGKDSTCLLLLMIERGLPIDAVIWADTGMEFPEMYGHISKVDEHLYRERGLHITTLRSPKSFEYMMFDEPKQKPSTLENRARLGVPPYGNGWPGIKVRWCTGQLKTHQINKELTRLKGQHRLQQYVGIAADEAHRCKDLHYPLVDWGITEAQALQLCYDRGFDFGGLYRIYHRASCWCCPFQRIGELRNLRHHHPELWARLLDLDNRARTQFGPGPLGQFKQSWSVARLAERFAREDGQTASIQPNAPNDAT</sequence>
<accession>A0A174UN58</accession>
<dbReference type="SUPFAM" id="SSF52402">
    <property type="entry name" value="Adenine nucleotide alpha hydrolases-like"/>
    <property type="match status" value="1"/>
</dbReference>
<gene>
    <name evidence="2" type="ORF">ERS852411_01804</name>
    <name evidence="6" type="ORF">GKE90_16535</name>
    <name evidence="5" type="ORF">GKE97_22905</name>
    <name evidence="3" type="ORF">PND83_20975</name>
    <name evidence="4" type="ORF">PNE06_19100</name>
</gene>
<dbReference type="PANTHER" id="PTHR43196:SF2">
    <property type="entry name" value="PHOSPHOADENOSINE PHOSPHOSULFATE REDUCTASE"/>
    <property type="match status" value="1"/>
</dbReference>
<evidence type="ECO:0000313" key="4">
    <source>
        <dbReference type="EMBL" id="MDB7935195.1"/>
    </source>
</evidence>
<evidence type="ECO:0000313" key="9">
    <source>
        <dbReference type="Proteomes" id="UP000434475"/>
    </source>
</evidence>
<dbReference type="EMBL" id="JAQLWV010000038">
    <property type="protein sequence ID" value="MDB7935195.1"/>
    <property type="molecule type" value="Genomic_DNA"/>
</dbReference>
<reference evidence="2 7" key="1">
    <citation type="submission" date="2015-09" db="EMBL/GenBank/DDBJ databases">
        <authorList>
            <consortium name="Pathogen Informatics"/>
        </authorList>
    </citation>
    <scope>NUCLEOTIDE SEQUENCE [LARGE SCALE GENOMIC DNA]</scope>
    <source>
        <strain evidence="2 7">2789STDY5608854</strain>
    </source>
</reference>
<reference evidence="3" key="3">
    <citation type="submission" date="2023-01" db="EMBL/GenBank/DDBJ databases">
        <title>Human gut microbiome strain richness.</title>
        <authorList>
            <person name="Chen-Liaw A."/>
        </authorList>
    </citation>
    <scope>NUCLEOTIDE SEQUENCE</scope>
    <source>
        <strain evidence="4">1001287st1_F4_1001285I_161205</strain>
        <strain evidence="3">2225st1_A6_2225SCRN_200828</strain>
    </source>
</reference>
<dbReference type="InterPro" id="IPR002500">
    <property type="entry name" value="PAPS_reduct_dom"/>
</dbReference>
<dbReference type="EMBL" id="CYZT01000121">
    <property type="protein sequence ID" value="CUO59124.1"/>
    <property type="molecule type" value="Genomic_DNA"/>
</dbReference>
<dbReference type="Pfam" id="PF01507">
    <property type="entry name" value="PAPS_reduct"/>
    <property type="match status" value="1"/>
</dbReference>
<dbReference type="EMBL" id="WKPO01000029">
    <property type="protein sequence ID" value="MSB50281.1"/>
    <property type="molecule type" value="Genomic_DNA"/>
</dbReference>
<evidence type="ECO:0000313" key="5">
    <source>
        <dbReference type="EMBL" id="MSB22320.1"/>
    </source>
</evidence>
<dbReference type="Proteomes" id="UP001211173">
    <property type="component" value="Unassembled WGS sequence"/>
</dbReference>
<dbReference type="Proteomes" id="UP000434475">
    <property type="component" value="Unassembled WGS sequence"/>
</dbReference>
<dbReference type="PANTHER" id="PTHR43196">
    <property type="entry name" value="SULFATE ADENYLYLTRANSFERASE SUBUNIT 2"/>
    <property type="match status" value="1"/>
</dbReference>
<evidence type="ECO:0000313" key="7">
    <source>
        <dbReference type="Proteomes" id="UP000095746"/>
    </source>
</evidence>
<feature type="domain" description="Phosphoadenosine phosphosulphate reductase" evidence="1">
    <location>
        <begin position="13"/>
        <end position="85"/>
    </location>
</feature>
<dbReference type="RefSeq" id="WP_009259736.1">
    <property type="nucleotide sequence ID" value="NZ_BAABXT010000001.1"/>
</dbReference>
<dbReference type="InterPro" id="IPR050128">
    <property type="entry name" value="Sulfate_adenylyltrnsfr_sub2"/>
</dbReference>
<evidence type="ECO:0000313" key="6">
    <source>
        <dbReference type="EMBL" id="MSB50281.1"/>
    </source>
</evidence>
<dbReference type="EMBL" id="WKPR01000038">
    <property type="protein sequence ID" value="MSB22320.1"/>
    <property type="molecule type" value="Genomic_DNA"/>
</dbReference>
<name>A0A174UN58_FLAPL</name>
<dbReference type="Proteomes" id="UP000429811">
    <property type="component" value="Unassembled WGS sequence"/>
</dbReference>
<evidence type="ECO:0000313" key="8">
    <source>
        <dbReference type="Proteomes" id="UP000429811"/>
    </source>
</evidence>
<evidence type="ECO:0000259" key="1">
    <source>
        <dbReference type="Pfam" id="PF01507"/>
    </source>
</evidence>
<protein>
    <submittedName>
        <fullName evidence="2">PUA domain (Predicted RNA-binding domain)</fullName>
    </submittedName>
    <submittedName>
        <fullName evidence="6">Phosphoadenosine phosphosulfate reductase family protein</fullName>
    </submittedName>
</protein>
<proteinExistence type="predicted"/>